<evidence type="ECO:0000256" key="1">
    <source>
        <dbReference type="ARBA" id="ARBA00004424"/>
    </source>
</evidence>
<sequence>MSDESLLSHKKRTMNKNIGVMAEHDSSPSDSSGSVSVVPSGRRSSSDEKVHLRRELGLVKAISIVMGTIIGSGIFISPQGVLRGTQSVGLSLIIWLVCGLVSLAGALCFAELSIVTGKSGSQYIYLKEAYGDIPAFLYSWTSSLLTRPGGQALGTLAMGTYMAEFLVPGDCPSPDILIKLFAVLALMIVGFVNAVSVKWTTHLHVVFTVSKVIALLIIVAVGVWMMIQGHTTYISPSVSFRGSNTKVLTLTAAFYQGLYPYDGWGSLNTVYEEIKNPKRNVPLAAIVGIPAIIGIYILVNMSYLTVLTPDELIASDAVAVNFAERSLGVMYWVIPLGICISMFGACMGNVLADARLPYVTSREGHMVQFLSMISVNRRTPLPGICLEVLISLFLIAIGSFDTLLYGLSFAGWGFYGASVLAVPVLRYRQPNRPRPFKVPIILAILVFICSLYLVISPFVNGPDIEIIYACLFILSGLVFYFPFVHFKLRPRVVGHITTFLQKLFVVVPSDYVAPE</sequence>
<evidence type="ECO:0000256" key="3">
    <source>
        <dbReference type="ARBA" id="ARBA00022448"/>
    </source>
</evidence>
<feature type="transmembrane region" description="Helical" evidence="20">
    <location>
        <begin position="176"/>
        <end position="197"/>
    </location>
</feature>
<evidence type="ECO:0000256" key="10">
    <source>
        <dbReference type="ARBA" id="ARBA00051323"/>
    </source>
</evidence>
<comment type="catalytic activity">
    <reaction evidence="11">
        <text>L-cystine(out) + L-arginine(in) = L-cystine(in) + L-arginine(out)</text>
        <dbReference type="Rhea" id="RHEA:71075"/>
        <dbReference type="ChEBI" id="CHEBI:32682"/>
        <dbReference type="ChEBI" id="CHEBI:35491"/>
    </reaction>
    <physiologicalReaction direction="left-to-right" evidence="11">
        <dbReference type="Rhea" id="RHEA:71076"/>
    </physiologicalReaction>
</comment>
<feature type="transmembrane region" description="Helical" evidence="20">
    <location>
        <begin position="281"/>
        <end position="299"/>
    </location>
</feature>
<dbReference type="GO" id="GO:0015179">
    <property type="term" value="F:L-amino acid transmembrane transporter activity"/>
    <property type="evidence" value="ECO:0007669"/>
    <property type="project" value="TreeGrafter"/>
</dbReference>
<dbReference type="Proteomes" id="UP000887568">
    <property type="component" value="Unplaced"/>
</dbReference>
<dbReference type="OMA" id="CEHASQR"/>
<comment type="similarity">
    <text evidence="2">Belongs to the amino acid-polyamine-organocation (APC) superfamily.</text>
</comment>
<dbReference type="AlphaFoldDB" id="A0A913ZMW1"/>
<feature type="transmembrane region" description="Helical" evidence="20">
    <location>
        <begin position="438"/>
        <end position="460"/>
    </location>
</feature>
<evidence type="ECO:0000256" key="12">
    <source>
        <dbReference type="ARBA" id="ARBA00051835"/>
    </source>
</evidence>
<dbReference type="OrthoDB" id="5982228at2759"/>
<evidence type="ECO:0000256" key="6">
    <source>
        <dbReference type="ARBA" id="ARBA00022692"/>
    </source>
</evidence>
<dbReference type="InterPro" id="IPR050598">
    <property type="entry name" value="AminoAcid_Transporter"/>
</dbReference>
<dbReference type="Pfam" id="PF13520">
    <property type="entry name" value="AA_permease_2"/>
    <property type="match status" value="1"/>
</dbReference>
<evidence type="ECO:0000256" key="20">
    <source>
        <dbReference type="SAM" id="Phobius"/>
    </source>
</evidence>
<keyword evidence="9" id="KW-1015">Disulfide bond</keyword>
<comment type="catalytic activity">
    <reaction evidence="18">
        <text>L-phenylalanine(out) + L-arginine(in) = L-phenylalanine(in) + L-arginine(out)</text>
        <dbReference type="Rhea" id="RHEA:71067"/>
        <dbReference type="ChEBI" id="CHEBI:32682"/>
        <dbReference type="ChEBI" id="CHEBI:58095"/>
    </reaction>
    <physiologicalReaction direction="left-to-right" evidence="18">
        <dbReference type="Rhea" id="RHEA:71068"/>
    </physiologicalReaction>
</comment>
<keyword evidence="3" id="KW-0813">Transport</keyword>
<organism evidence="21 22">
    <name type="scientific">Patiria miniata</name>
    <name type="common">Bat star</name>
    <name type="synonym">Asterina miniata</name>
    <dbReference type="NCBI Taxonomy" id="46514"/>
    <lineage>
        <taxon>Eukaryota</taxon>
        <taxon>Metazoa</taxon>
        <taxon>Echinodermata</taxon>
        <taxon>Eleutherozoa</taxon>
        <taxon>Asterozoa</taxon>
        <taxon>Asteroidea</taxon>
        <taxon>Valvatacea</taxon>
        <taxon>Valvatida</taxon>
        <taxon>Asterinidae</taxon>
        <taxon>Patiria</taxon>
    </lineage>
</organism>
<comment type="catalytic activity">
    <reaction evidence="13">
        <text>L-cysteine(out) + L-arginine(in) = L-cysteine(in) + L-arginine(out)</text>
        <dbReference type="Rhea" id="RHEA:71071"/>
        <dbReference type="ChEBI" id="CHEBI:32682"/>
        <dbReference type="ChEBI" id="CHEBI:35235"/>
    </reaction>
    <physiologicalReaction direction="left-to-right" evidence="13">
        <dbReference type="Rhea" id="RHEA:71072"/>
    </physiologicalReaction>
</comment>
<feature type="transmembrane region" description="Helical" evidence="20">
    <location>
        <begin position="466"/>
        <end position="486"/>
    </location>
</feature>
<feature type="transmembrane region" description="Helical" evidence="20">
    <location>
        <begin position="88"/>
        <end position="110"/>
    </location>
</feature>
<keyword evidence="5" id="KW-0597">Phosphoprotein</keyword>
<keyword evidence="7 20" id="KW-1133">Transmembrane helix</keyword>
<reference evidence="21" key="1">
    <citation type="submission" date="2022-11" db="UniProtKB">
        <authorList>
            <consortium name="EnsemblMetazoa"/>
        </authorList>
    </citation>
    <scope>IDENTIFICATION</scope>
</reference>
<keyword evidence="22" id="KW-1185">Reference proteome</keyword>
<evidence type="ECO:0000313" key="21">
    <source>
        <dbReference type="EnsemblMetazoa" id="XP_038053138.1"/>
    </source>
</evidence>
<evidence type="ECO:0000256" key="13">
    <source>
        <dbReference type="ARBA" id="ARBA00052179"/>
    </source>
</evidence>
<feature type="transmembrane region" description="Helical" evidence="20">
    <location>
        <begin position="58"/>
        <end position="76"/>
    </location>
</feature>
<evidence type="ECO:0000256" key="7">
    <source>
        <dbReference type="ARBA" id="ARBA00022989"/>
    </source>
</evidence>
<comment type="catalytic activity">
    <reaction evidence="12">
        <text>L-histidine(out) + L-arginine(in) = L-histidine(in) + L-arginine(out)</text>
        <dbReference type="Rhea" id="RHEA:71063"/>
        <dbReference type="ChEBI" id="CHEBI:32682"/>
        <dbReference type="ChEBI" id="CHEBI:57595"/>
    </reaction>
    <physiologicalReaction direction="left-to-right" evidence="12">
        <dbReference type="Rhea" id="RHEA:71064"/>
    </physiologicalReaction>
</comment>
<keyword evidence="6 20" id="KW-0812">Transmembrane</keyword>
<feature type="transmembrane region" description="Helical" evidence="20">
    <location>
        <begin position="203"/>
        <end position="227"/>
    </location>
</feature>
<evidence type="ECO:0000256" key="11">
    <source>
        <dbReference type="ARBA" id="ARBA00051814"/>
    </source>
</evidence>
<evidence type="ECO:0000256" key="18">
    <source>
        <dbReference type="ARBA" id="ARBA00093193"/>
    </source>
</evidence>
<proteinExistence type="inferred from homology"/>
<name>A0A913ZMW1_PATMI</name>
<evidence type="ECO:0000256" key="2">
    <source>
        <dbReference type="ARBA" id="ARBA00009523"/>
    </source>
</evidence>
<dbReference type="RefSeq" id="XP_038053138.1">
    <property type="nucleotide sequence ID" value="XM_038197210.1"/>
</dbReference>
<evidence type="ECO:0000256" key="19">
    <source>
        <dbReference type="SAM" id="MobiDB-lite"/>
    </source>
</evidence>
<dbReference type="FunFam" id="1.20.1740.10:FF:000015">
    <property type="entry name" value="B(0,+)-type amino acid transporter 1"/>
    <property type="match status" value="1"/>
</dbReference>
<feature type="region of interest" description="Disordered" evidence="19">
    <location>
        <begin position="1"/>
        <end position="48"/>
    </location>
</feature>
<evidence type="ECO:0000256" key="16">
    <source>
        <dbReference type="ARBA" id="ARBA00079910"/>
    </source>
</evidence>
<keyword evidence="4" id="KW-1003">Cell membrane</keyword>
<dbReference type="InterPro" id="IPR002293">
    <property type="entry name" value="AA/rel_permease1"/>
</dbReference>
<feature type="transmembrane region" description="Helical" evidence="20">
    <location>
        <begin position="329"/>
        <end position="352"/>
    </location>
</feature>
<comment type="subcellular location">
    <subcellularLocation>
        <location evidence="1">Apical cell membrane</location>
        <topology evidence="1">Multi-pass membrane protein</topology>
    </subcellularLocation>
</comment>
<dbReference type="PIRSF" id="PIRSF006060">
    <property type="entry name" value="AA_transporter"/>
    <property type="match status" value="1"/>
</dbReference>
<dbReference type="GO" id="GO:0016324">
    <property type="term" value="C:apical plasma membrane"/>
    <property type="evidence" value="ECO:0007669"/>
    <property type="project" value="UniProtKB-SubCell"/>
</dbReference>
<dbReference type="EnsemblMetazoa" id="XM_038197210.1">
    <property type="protein sequence ID" value="XP_038053138.1"/>
    <property type="gene ID" value="LOC119725687"/>
</dbReference>
<evidence type="ECO:0000256" key="9">
    <source>
        <dbReference type="ARBA" id="ARBA00023157"/>
    </source>
</evidence>
<feature type="transmembrane region" description="Helical" evidence="20">
    <location>
        <begin position="379"/>
        <end position="397"/>
    </location>
</feature>
<dbReference type="Gene3D" id="1.20.1740.10">
    <property type="entry name" value="Amino acid/polyamine transporter I"/>
    <property type="match status" value="1"/>
</dbReference>
<evidence type="ECO:0000313" key="22">
    <source>
        <dbReference type="Proteomes" id="UP000887568"/>
    </source>
</evidence>
<evidence type="ECO:0000256" key="5">
    <source>
        <dbReference type="ARBA" id="ARBA00022553"/>
    </source>
</evidence>
<evidence type="ECO:0000256" key="17">
    <source>
        <dbReference type="ARBA" id="ARBA00083296"/>
    </source>
</evidence>
<evidence type="ECO:0000256" key="15">
    <source>
        <dbReference type="ARBA" id="ARBA00074336"/>
    </source>
</evidence>
<evidence type="ECO:0000256" key="14">
    <source>
        <dbReference type="ARBA" id="ARBA00052732"/>
    </source>
</evidence>
<evidence type="ECO:0000256" key="4">
    <source>
        <dbReference type="ARBA" id="ARBA00022475"/>
    </source>
</evidence>
<protein>
    <recommendedName>
        <fullName evidence="15">b(0,+)-type amino acid transporter 1</fullName>
    </recommendedName>
    <alternativeName>
        <fullName evidence="16">Glycoprotein-associated amino acid transporter b0,+AT1</fullName>
    </alternativeName>
    <alternativeName>
        <fullName evidence="17">Solute carrier family 7 member 9</fullName>
    </alternativeName>
</protein>
<feature type="transmembrane region" description="Helical" evidence="20">
    <location>
        <begin position="403"/>
        <end position="426"/>
    </location>
</feature>
<dbReference type="PANTHER" id="PTHR11785">
    <property type="entry name" value="AMINO ACID TRANSPORTER"/>
    <property type="match status" value="1"/>
</dbReference>
<comment type="catalytic activity">
    <reaction evidence="10">
        <text>L-lysine(out) + L-arginine(in) = L-lysine(in) + L-arginine(out)</text>
        <dbReference type="Rhea" id="RHEA:70827"/>
        <dbReference type="ChEBI" id="CHEBI:32551"/>
        <dbReference type="ChEBI" id="CHEBI:32682"/>
    </reaction>
    <physiologicalReaction direction="left-to-right" evidence="10">
        <dbReference type="Rhea" id="RHEA:70828"/>
    </physiologicalReaction>
</comment>
<feature type="compositionally biased region" description="Low complexity" evidence="19">
    <location>
        <begin position="28"/>
        <end position="43"/>
    </location>
</feature>
<keyword evidence="8 20" id="KW-0472">Membrane</keyword>
<evidence type="ECO:0000256" key="8">
    <source>
        <dbReference type="ARBA" id="ARBA00023136"/>
    </source>
</evidence>
<accession>A0A913ZMW1</accession>
<comment type="catalytic activity">
    <reaction evidence="14">
        <text>L-leucine(out) + L-arginine(in) = L-leucine(in) + L-arginine(out)</text>
        <dbReference type="Rhea" id="RHEA:71059"/>
        <dbReference type="ChEBI" id="CHEBI:32682"/>
        <dbReference type="ChEBI" id="CHEBI:57427"/>
    </reaction>
    <physiologicalReaction direction="left-to-right" evidence="14">
        <dbReference type="Rhea" id="RHEA:71060"/>
    </physiologicalReaction>
</comment>
<dbReference type="PANTHER" id="PTHR11785:SF512">
    <property type="entry name" value="SOBREMESA, ISOFORM B"/>
    <property type="match status" value="1"/>
</dbReference>
<dbReference type="GeneID" id="119725687"/>